<organism evidence="3">
    <name type="scientific">marine sediment metagenome</name>
    <dbReference type="NCBI Taxonomy" id="412755"/>
    <lineage>
        <taxon>unclassified sequences</taxon>
        <taxon>metagenomes</taxon>
        <taxon>ecological metagenomes</taxon>
    </lineage>
</organism>
<dbReference type="PANTHER" id="PTHR44591:SF3">
    <property type="entry name" value="RESPONSE REGULATORY DOMAIN-CONTAINING PROTEIN"/>
    <property type="match status" value="1"/>
</dbReference>
<evidence type="ECO:0000256" key="1">
    <source>
        <dbReference type="ARBA" id="ARBA00022553"/>
    </source>
</evidence>
<protein>
    <recommendedName>
        <fullName evidence="2">Response regulatory domain-containing protein</fullName>
    </recommendedName>
</protein>
<comment type="caution">
    <text evidence="3">The sequence shown here is derived from an EMBL/GenBank/DDBJ whole genome shotgun (WGS) entry which is preliminary data.</text>
</comment>
<feature type="domain" description="Response regulatory" evidence="2">
    <location>
        <begin position="1"/>
        <end position="102"/>
    </location>
</feature>
<proteinExistence type="predicted"/>
<dbReference type="InterPro" id="IPR001789">
    <property type="entry name" value="Sig_transdc_resp-reg_receiver"/>
</dbReference>
<dbReference type="CDD" id="cd00156">
    <property type="entry name" value="REC"/>
    <property type="match status" value="1"/>
</dbReference>
<dbReference type="EMBL" id="LAZR01029645">
    <property type="protein sequence ID" value="KKL58956.1"/>
    <property type="molecule type" value="Genomic_DNA"/>
</dbReference>
<dbReference type="AlphaFoldDB" id="A0A0F9DYS1"/>
<dbReference type="Gene3D" id="3.40.50.2300">
    <property type="match status" value="1"/>
</dbReference>
<evidence type="ECO:0000313" key="3">
    <source>
        <dbReference type="EMBL" id="KKL58956.1"/>
    </source>
</evidence>
<dbReference type="SUPFAM" id="SSF52172">
    <property type="entry name" value="CheY-like"/>
    <property type="match status" value="1"/>
</dbReference>
<dbReference type="PROSITE" id="PS50110">
    <property type="entry name" value="RESPONSE_REGULATORY"/>
    <property type="match status" value="1"/>
</dbReference>
<dbReference type="InterPro" id="IPR050595">
    <property type="entry name" value="Bact_response_regulator"/>
</dbReference>
<dbReference type="GO" id="GO:0000160">
    <property type="term" value="P:phosphorelay signal transduction system"/>
    <property type="evidence" value="ECO:0007669"/>
    <property type="project" value="InterPro"/>
</dbReference>
<dbReference type="Pfam" id="PF00072">
    <property type="entry name" value="Response_reg"/>
    <property type="match status" value="1"/>
</dbReference>
<dbReference type="InterPro" id="IPR011006">
    <property type="entry name" value="CheY-like_superfamily"/>
</dbReference>
<gene>
    <name evidence="3" type="ORF">LCGC14_2220150</name>
</gene>
<name>A0A0F9DYS1_9ZZZZ</name>
<sequence length="102" mass="11244">QIILKACIPEGHDVFVADSGEKGLEMFKEVSPHLILLDLTMRGMSGFDVLEEIRGMDDNVAIVIITADTQSKTKEKAFKLGATNILKKPPKVKEIQRHLSGV</sequence>
<accession>A0A0F9DYS1</accession>
<reference evidence="3" key="1">
    <citation type="journal article" date="2015" name="Nature">
        <title>Complex archaea that bridge the gap between prokaryotes and eukaryotes.</title>
        <authorList>
            <person name="Spang A."/>
            <person name="Saw J.H."/>
            <person name="Jorgensen S.L."/>
            <person name="Zaremba-Niedzwiedzka K."/>
            <person name="Martijn J."/>
            <person name="Lind A.E."/>
            <person name="van Eijk R."/>
            <person name="Schleper C."/>
            <person name="Guy L."/>
            <person name="Ettema T.J."/>
        </authorList>
    </citation>
    <scope>NUCLEOTIDE SEQUENCE</scope>
</reference>
<keyword evidence="1" id="KW-0597">Phosphoprotein</keyword>
<evidence type="ECO:0000259" key="2">
    <source>
        <dbReference type="PROSITE" id="PS50110"/>
    </source>
</evidence>
<dbReference type="PANTHER" id="PTHR44591">
    <property type="entry name" value="STRESS RESPONSE REGULATOR PROTEIN 1"/>
    <property type="match status" value="1"/>
</dbReference>
<feature type="non-terminal residue" evidence="3">
    <location>
        <position position="1"/>
    </location>
</feature>
<dbReference type="SMART" id="SM00448">
    <property type="entry name" value="REC"/>
    <property type="match status" value="1"/>
</dbReference>